<sequence length="40" mass="4866">MEPTHKVRTHFWYSQEVHAPAFAYSGDWRESLTERPDKFK</sequence>
<protein>
    <submittedName>
        <fullName evidence="1">Uncharacterized protein</fullName>
    </submittedName>
</protein>
<name>A0A127PJG3_9BURK</name>
<dbReference type="PATRIC" id="fig|158899.10.peg.5309"/>
<proteinExistence type="predicted"/>
<accession>A0A127PJG3</accession>
<dbReference type="Proteomes" id="UP000072421">
    <property type="component" value="Chromosome"/>
</dbReference>
<evidence type="ECO:0000313" key="1">
    <source>
        <dbReference type="EMBL" id="AMO97956.1"/>
    </source>
</evidence>
<dbReference type="EMBL" id="CP013232">
    <property type="protein sequence ID" value="AMO97956.1"/>
    <property type="molecule type" value="Genomic_DNA"/>
</dbReference>
<evidence type="ECO:0000313" key="2">
    <source>
        <dbReference type="Proteomes" id="UP000072421"/>
    </source>
</evidence>
<organism evidence="1">
    <name type="scientific">Collimonas fungivorans</name>
    <dbReference type="NCBI Taxonomy" id="158899"/>
    <lineage>
        <taxon>Bacteria</taxon>
        <taxon>Pseudomonadati</taxon>
        <taxon>Pseudomonadota</taxon>
        <taxon>Betaproteobacteria</taxon>
        <taxon>Burkholderiales</taxon>
        <taxon>Oxalobacteraceae</taxon>
        <taxon>Collimonas</taxon>
    </lineage>
</organism>
<gene>
    <name evidence="1" type="ORF">CFter6_5389</name>
</gene>
<reference evidence="1 2" key="1">
    <citation type="submission" date="2015-11" db="EMBL/GenBank/DDBJ databases">
        <title>Exploring the genomic traits of fungus-feeding bacterial genus Collimonas.</title>
        <authorList>
            <person name="Song C."/>
            <person name="Schmidt R."/>
            <person name="de Jager V."/>
            <person name="Krzyzanowska D."/>
            <person name="Jongedijk E."/>
            <person name="Cankar K."/>
            <person name="Beekwilder J."/>
            <person name="van Veen A."/>
            <person name="de Boer W."/>
            <person name="van Veen J.A."/>
            <person name="Garbeva P."/>
        </authorList>
    </citation>
    <scope>NUCLEOTIDE SEQUENCE [LARGE SCALE GENOMIC DNA]</scope>
    <source>
        <strain evidence="1 2">Ter6</strain>
    </source>
</reference>
<dbReference type="AlphaFoldDB" id="A0A127PJG3"/>